<protein>
    <recommendedName>
        <fullName evidence="1">Restriction endonuclease type IV Mrr domain-containing protein</fullName>
    </recommendedName>
</protein>
<evidence type="ECO:0000259" key="1">
    <source>
        <dbReference type="Pfam" id="PF04471"/>
    </source>
</evidence>
<dbReference type="GO" id="GO:0009307">
    <property type="term" value="P:DNA restriction-modification system"/>
    <property type="evidence" value="ECO:0007669"/>
    <property type="project" value="InterPro"/>
</dbReference>
<name>A0A1V9EJI0_9BACT</name>
<dbReference type="STRING" id="354355.SAMN05660816_06382"/>
<comment type="caution">
    <text evidence="2">The sequence shown here is derived from an EMBL/GenBank/DDBJ whole genome shotgun (WGS) entry which is preliminary data.</text>
</comment>
<reference evidence="3" key="1">
    <citation type="submission" date="2016-04" db="EMBL/GenBank/DDBJ databases">
        <authorList>
            <person name="Chen L."/>
            <person name="Zhuang W."/>
            <person name="Wang G."/>
        </authorList>
    </citation>
    <scope>NUCLEOTIDE SEQUENCE [LARGE SCALE GENOMIC DNA]</scope>
    <source>
        <strain evidence="3">17621</strain>
    </source>
</reference>
<dbReference type="Proteomes" id="UP000192610">
    <property type="component" value="Unassembled WGS sequence"/>
</dbReference>
<dbReference type="Gene3D" id="3.40.1350.10">
    <property type="match status" value="1"/>
</dbReference>
<keyword evidence="3" id="KW-1185">Reference proteome</keyword>
<dbReference type="InterPro" id="IPR011856">
    <property type="entry name" value="tRNA_endonuc-like_dom_sf"/>
</dbReference>
<feature type="domain" description="Restriction endonuclease type IV Mrr" evidence="1">
    <location>
        <begin position="1"/>
        <end position="68"/>
    </location>
</feature>
<dbReference type="AlphaFoldDB" id="A0A1V9EJI0"/>
<proteinExistence type="predicted"/>
<dbReference type="GO" id="GO:0003677">
    <property type="term" value="F:DNA binding"/>
    <property type="evidence" value="ECO:0007669"/>
    <property type="project" value="InterPro"/>
</dbReference>
<evidence type="ECO:0000313" key="3">
    <source>
        <dbReference type="Proteomes" id="UP000192610"/>
    </source>
</evidence>
<dbReference type="InterPro" id="IPR007560">
    <property type="entry name" value="Restrct_endonuc_IV_Mrr"/>
</dbReference>
<dbReference type="EMBL" id="LVXG01000024">
    <property type="protein sequence ID" value="OQP46221.1"/>
    <property type="molecule type" value="Genomic_DNA"/>
</dbReference>
<gene>
    <name evidence="2" type="ORF">A4H97_31145</name>
</gene>
<organism evidence="2 3">
    <name type="scientific">Niastella yeongjuensis</name>
    <dbReference type="NCBI Taxonomy" id="354355"/>
    <lineage>
        <taxon>Bacteria</taxon>
        <taxon>Pseudomonadati</taxon>
        <taxon>Bacteroidota</taxon>
        <taxon>Chitinophagia</taxon>
        <taxon>Chitinophagales</taxon>
        <taxon>Chitinophagaceae</taxon>
        <taxon>Niastella</taxon>
    </lineage>
</organism>
<evidence type="ECO:0000313" key="2">
    <source>
        <dbReference type="EMBL" id="OQP46221.1"/>
    </source>
</evidence>
<dbReference type="GO" id="GO:0004519">
    <property type="term" value="F:endonuclease activity"/>
    <property type="evidence" value="ECO:0007669"/>
    <property type="project" value="InterPro"/>
</dbReference>
<accession>A0A1V9EJI0</accession>
<dbReference type="Pfam" id="PF04471">
    <property type="entry name" value="Mrr_cat"/>
    <property type="match status" value="1"/>
</dbReference>
<sequence>MVQVKKYKDNLPIKFDAVAALSMIVEEEKANRGLFVTTSRYLPQARNFAEKQRGRLVLADSTNVAEWCSKISTRIIRDKSETIQDSYILNILNDSSSKGLIGKAVVAQTGYNTVTNQFAIVLKDTPHVSLLMDISGKPVRYIDPPYNHKGYEIPRMDASVLNFKTKEHVFRARKEIDSNGIVTFWGQQKLYTLWDGEPLFYDIDD</sequence>